<dbReference type="EMBL" id="JAPUFD010000015">
    <property type="protein sequence ID" value="MDI1491764.1"/>
    <property type="molecule type" value="Genomic_DNA"/>
</dbReference>
<name>A0AA43QUF1_9LECA</name>
<proteinExistence type="predicted"/>
<protein>
    <submittedName>
        <fullName evidence="1">Uncharacterized protein</fullName>
    </submittedName>
</protein>
<reference evidence="1" key="1">
    <citation type="journal article" date="2023" name="Genome Biol. Evol.">
        <title>First Whole Genome Sequence and Flow Cytometry Genome Size Data for the Lichen-Forming Fungus Ramalina farinacea (Ascomycota).</title>
        <authorList>
            <person name="Llewellyn T."/>
            <person name="Mian S."/>
            <person name="Hill R."/>
            <person name="Leitch I.J."/>
            <person name="Gaya E."/>
        </authorList>
    </citation>
    <scope>NUCLEOTIDE SEQUENCE</scope>
    <source>
        <strain evidence="1">LIQ254RAFAR</strain>
    </source>
</reference>
<evidence type="ECO:0000313" key="1">
    <source>
        <dbReference type="EMBL" id="MDI1491764.1"/>
    </source>
</evidence>
<comment type="caution">
    <text evidence="1">The sequence shown here is derived from an EMBL/GenBank/DDBJ whole genome shotgun (WGS) entry which is preliminary data.</text>
</comment>
<dbReference type="Proteomes" id="UP001161017">
    <property type="component" value="Unassembled WGS sequence"/>
</dbReference>
<evidence type="ECO:0000313" key="2">
    <source>
        <dbReference type="Proteomes" id="UP001161017"/>
    </source>
</evidence>
<sequence>MLDQCGLTLKIEIKFLTGGLQQPDTLQLGATDALNVVQQYFREPLEHRRRFLAPLLRLQHIQTISVRRSWTVHYRKTRLLDGSEGEVGSILRTETVWKTTYMGHYMQFKSAFALLEALGKDFRYFTTTGLRQMGIEEDEVVAYEENSPWNDKTVIVPPAPPSYFRNGEASL</sequence>
<organism evidence="1 2">
    <name type="scientific">Ramalina farinacea</name>
    <dbReference type="NCBI Taxonomy" id="258253"/>
    <lineage>
        <taxon>Eukaryota</taxon>
        <taxon>Fungi</taxon>
        <taxon>Dikarya</taxon>
        <taxon>Ascomycota</taxon>
        <taxon>Pezizomycotina</taxon>
        <taxon>Lecanoromycetes</taxon>
        <taxon>OSLEUM clade</taxon>
        <taxon>Lecanoromycetidae</taxon>
        <taxon>Lecanorales</taxon>
        <taxon>Lecanorineae</taxon>
        <taxon>Ramalinaceae</taxon>
        <taxon>Ramalina</taxon>
    </lineage>
</organism>
<keyword evidence="2" id="KW-1185">Reference proteome</keyword>
<accession>A0AA43QUF1</accession>
<dbReference type="AlphaFoldDB" id="A0AA43QUF1"/>
<gene>
    <name evidence="1" type="ORF">OHK93_002974</name>
</gene>